<dbReference type="Gene3D" id="3.20.20.80">
    <property type="entry name" value="Glycosidases"/>
    <property type="match status" value="1"/>
</dbReference>
<dbReference type="KEGG" id="slr:L21SP2_2801"/>
<evidence type="ECO:0000313" key="4">
    <source>
        <dbReference type="Proteomes" id="UP000018680"/>
    </source>
</evidence>
<feature type="transmembrane region" description="Helical" evidence="1">
    <location>
        <begin position="21"/>
        <end position="43"/>
    </location>
</feature>
<keyword evidence="3" id="KW-0326">Glycosidase</keyword>
<dbReference type="CDD" id="cd11313">
    <property type="entry name" value="AmyAc_arch_bac_AmyA"/>
    <property type="match status" value="1"/>
</dbReference>
<proteinExistence type="predicted"/>
<dbReference type="SMART" id="SM00642">
    <property type="entry name" value="Aamy"/>
    <property type="match status" value="1"/>
</dbReference>
<accession>V5WM22</accession>
<keyword evidence="1" id="KW-0812">Transmembrane</keyword>
<keyword evidence="1" id="KW-0472">Membrane</keyword>
<dbReference type="GO" id="GO:0005975">
    <property type="term" value="P:carbohydrate metabolic process"/>
    <property type="evidence" value="ECO:0007669"/>
    <property type="project" value="InterPro"/>
</dbReference>
<dbReference type="SUPFAM" id="SSF51445">
    <property type="entry name" value="(Trans)glycosidases"/>
    <property type="match status" value="1"/>
</dbReference>
<keyword evidence="1" id="KW-1133">Transmembrane helix</keyword>
<dbReference type="InterPro" id="IPR006047">
    <property type="entry name" value="GH13_cat_dom"/>
</dbReference>
<dbReference type="InterPro" id="IPR017853">
    <property type="entry name" value="GH"/>
</dbReference>
<organism evidence="3 4">
    <name type="scientific">Salinispira pacifica</name>
    <dbReference type="NCBI Taxonomy" id="1307761"/>
    <lineage>
        <taxon>Bacteria</taxon>
        <taxon>Pseudomonadati</taxon>
        <taxon>Spirochaetota</taxon>
        <taxon>Spirochaetia</taxon>
        <taxon>Spirochaetales</taxon>
        <taxon>Spirochaetaceae</taxon>
        <taxon>Salinispira</taxon>
    </lineage>
</organism>
<dbReference type="Proteomes" id="UP000018680">
    <property type="component" value="Chromosome"/>
</dbReference>
<dbReference type="OrthoDB" id="9805159at2"/>
<gene>
    <name evidence="3" type="ORF">L21SP2_2801</name>
</gene>
<dbReference type="PANTHER" id="PTHR47786">
    <property type="entry name" value="ALPHA-1,4-GLUCAN:MALTOSE-1-PHOSPHATE MALTOSYLTRANSFERASE"/>
    <property type="match status" value="1"/>
</dbReference>
<reference evidence="3 4" key="1">
    <citation type="journal article" date="2015" name="Stand. Genomic Sci.">
        <title>Complete genome sequence and description of Salinispira pacifica gen. nov., sp. nov., a novel spirochaete isolated form a hypersaline microbial mat.</title>
        <authorList>
            <person name="Ben Hania W."/>
            <person name="Joseph M."/>
            <person name="Schumann P."/>
            <person name="Bunk B."/>
            <person name="Fiebig A."/>
            <person name="Sproer C."/>
            <person name="Klenk H.P."/>
            <person name="Fardeau M.L."/>
            <person name="Spring S."/>
        </authorList>
    </citation>
    <scope>NUCLEOTIDE SEQUENCE [LARGE SCALE GENOMIC DNA]</scope>
    <source>
        <strain evidence="3 4">L21-RPul-D2</strain>
    </source>
</reference>
<dbReference type="EC" id="3.2.1.1" evidence="3"/>
<dbReference type="RefSeq" id="WP_024269048.1">
    <property type="nucleotide sequence ID" value="NC_023035.1"/>
</dbReference>
<evidence type="ECO:0000259" key="2">
    <source>
        <dbReference type="SMART" id="SM00642"/>
    </source>
</evidence>
<dbReference type="EMBL" id="CP006939">
    <property type="protein sequence ID" value="AHC16151.1"/>
    <property type="molecule type" value="Genomic_DNA"/>
</dbReference>
<dbReference type="Pfam" id="PF00128">
    <property type="entry name" value="Alpha-amylase"/>
    <property type="match status" value="2"/>
</dbReference>
<feature type="domain" description="Glycosyl hydrolase family 13 catalytic" evidence="2">
    <location>
        <begin position="69"/>
        <end position="397"/>
    </location>
</feature>
<keyword evidence="3" id="KW-0378">Hydrolase</keyword>
<sequence>MKKNTTLFTRRTIPGCRPSPTALLYSVLLAAVLLIFSGCATSLPPAAEGSRPSDVVQETRLEPEWIQEGLVYELFVRDFTPEGTFRAVIPRLEEIRELGVETIWLMPIHPIGQEERKGRLGSPYSIRDYYAVDPAYGSGEDFQALVDAVHGLNMHIIIDLVVNHTAWDHPWVEEHPEWYTRDADGNMVPPVEDWSDVADLDFSNRELREELTRVMKYWVAEYNIDGYRVDTASMIPADFWMESIPRVKEVKPVLFLGETNDPGLRAAGYQLIYSWDSYGWLKNTAQGKSAGVFVAGAERQMENIEGASYLRFITNHDETAWDAAPPVLFGSQERAMAMAVAHMFMPGVPLVYNGQEIGNEESWAFFDKWNYDWSMNPQVRDFYIRLGEIWQNEDALRFGDMRRIRLDNSEDTVAYVRRTLDSELLILVNTRNETAVPGLPPELHGSYTELFSDTPVQLNGETRLEALEYGVYRKN</sequence>
<dbReference type="GO" id="GO:0004556">
    <property type="term" value="F:alpha-amylase activity"/>
    <property type="evidence" value="ECO:0007669"/>
    <property type="project" value="UniProtKB-EC"/>
</dbReference>
<name>V5WM22_9SPIO</name>
<dbReference type="PANTHER" id="PTHR47786:SF2">
    <property type="entry name" value="GLYCOSYL HYDROLASE FAMILY 13 CATALYTIC DOMAIN-CONTAINING PROTEIN"/>
    <property type="match status" value="1"/>
</dbReference>
<evidence type="ECO:0000256" key="1">
    <source>
        <dbReference type="SAM" id="Phobius"/>
    </source>
</evidence>
<dbReference type="SUPFAM" id="SSF51011">
    <property type="entry name" value="Glycosyl hydrolase domain"/>
    <property type="match status" value="1"/>
</dbReference>
<dbReference type="AlphaFoldDB" id="V5WM22"/>
<dbReference type="eggNOG" id="COG0366">
    <property type="taxonomic scope" value="Bacteria"/>
</dbReference>
<evidence type="ECO:0000313" key="3">
    <source>
        <dbReference type="EMBL" id="AHC16151.1"/>
    </source>
</evidence>
<dbReference type="HOGENOM" id="CLU_032719_1_0_12"/>
<keyword evidence="4" id="KW-1185">Reference proteome</keyword>
<protein>
    <submittedName>
        <fullName evidence="3">Alpha-amylase</fullName>
        <ecNumber evidence="3">3.2.1.1</ecNumber>
    </submittedName>
</protein>
<dbReference type="STRING" id="1307761.L21SP2_2801"/>